<feature type="transmembrane region" description="Helical" evidence="1">
    <location>
        <begin position="23"/>
        <end position="45"/>
    </location>
</feature>
<dbReference type="AlphaFoldDB" id="G3JU22"/>
<protein>
    <submittedName>
        <fullName evidence="2">Uncharacterized protein</fullName>
    </submittedName>
</protein>
<dbReference type="EMBL" id="JH126406">
    <property type="protein sequence ID" value="EGX88176.1"/>
    <property type="molecule type" value="Genomic_DNA"/>
</dbReference>
<dbReference type="STRING" id="983644.G3JU22"/>
<dbReference type="OrthoDB" id="4868736at2759"/>
<dbReference type="GeneID" id="18171315"/>
<dbReference type="HOGENOM" id="CLU_811376_0_0_1"/>
<keyword evidence="1" id="KW-0812">Transmembrane</keyword>
<sequence length="342" mass="37023">MALFPLEIDEPRPRPRGTHSNPLLLAGGLAMSLVYTWGPFAALALRSDDDGFLPSLAALASLILLLVFLLQAFLVYRLLSTLRALPPLTDPVDAFFYESRAGSALLLLGLCVPWCVMGVYGLVLALPAAVDAFAHPPGAEDRYARAVQLLLSLIMVTTPLALAVGVWWAARTAGRAAYRVLGVGYNRHGRYESVPLGWEESGPQERGFRKSMRGKLFGAVPTASWLPWHRHACHVHNTCIYGNTRHSVICSLNICPLPCCKQRRVIPPLRRLVPDAMRQPAGPSLVTLGASPGLQPASSFASLLVGLLQLAPPRAHEKLNGDLPRPPEMANAILLIVVASHL</sequence>
<dbReference type="VEuPathDB" id="FungiDB:CCM_09312"/>
<gene>
    <name evidence="2" type="ORF">CCM_09312</name>
</gene>
<feature type="transmembrane region" description="Helical" evidence="1">
    <location>
        <begin position="51"/>
        <end position="76"/>
    </location>
</feature>
<feature type="transmembrane region" description="Helical" evidence="1">
    <location>
        <begin position="149"/>
        <end position="170"/>
    </location>
</feature>
<evidence type="ECO:0000313" key="2">
    <source>
        <dbReference type="EMBL" id="EGX88176.1"/>
    </source>
</evidence>
<evidence type="ECO:0000256" key="1">
    <source>
        <dbReference type="SAM" id="Phobius"/>
    </source>
</evidence>
<feature type="transmembrane region" description="Helical" evidence="1">
    <location>
        <begin position="105"/>
        <end position="129"/>
    </location>
</feature>
<evidence type="ECO:0000313" key="3">
    <source>
        <dbReference type="Proteomes" id="UP000001610"/>
    </source>
</evidence>
<dbReference type="Proteomes" id="UP000001610">
    <property type="component" value="Unassembled WGS sequence"/>
</dbReference>
<reference evidence="2 3" key="1">
    <citation type="journal article" date="2011" name="Genome Biol.">
        <title>Genome sequence of the insect pathogenic fungus Cordyceps militaris, a valued traditional Chinese medicine.</title>
        <authorList>
            <person name="Zheng P."/>
            <person name="Xia Y."/>
            <person name="Xiao G."/>
            <person name="Xiong C."/>
            <person name="Hu X."/>
            <person name="Zhang S."/>
            <person name="Zheng H."/>
            <person name="Huang Y."/>
            <person name="Zhou Y."/>
            <person name="Wang S."/>
            <person name="Zhao G.P."/>
            <person name="Liu X."/>
            <person name="St Leger R.J."/>
            <person name="Wang C."/>
        </authorList>
    </citation>
    <scope>NUCLEOTIDE SEQUENCE [LARGE SCALE GENOMIC DNA]</scope>
    <source>
        <strain evidence="2 3">CM01</strain>
    </source>
</reference>
<dbReference type="RefSeq" id="XP_006674509.1">
    <property type="nucleotide sequence ID" value="XM_006674446.1"/>
</dbReference>
<keyword evidence="1" id="KW-0472">Membrane</keyword>
<dbReference type="KEGG" id="cmt:CCM_09312"/>
<name>G3JU22_CORMM</name>
<accession>G3JU22</accession>
<proteinExistence type="predicted"/>
<organism evidence="2 3">
    <name type="scientific">Cordyceps militaris (strain CM01)</name>
    <name type="common">Caterpillar fungus</name>
    <dbReference type="NCBI Taxonomy" id="983644"/>
    <lineage>
        <taxon>Eukaryota</taxon>
        <taxon>Fungi</taxon>
        <taxon>Dikarya</taxon>
        <taxon>Ascomycota</taxon>
        <taxon>Pezizomycotina</taxon>
        <taxon>Sordariomycetes</taxon>
        <taxon>Hypocreomycetidae</taxon>
        <taxon>Hypocreales</taxon>
        <taxon>Cordycipitaceae</taxon>
        <taxon>Cordyceps</taxon>
    </lineage>
</organism>
<dbReference type="InParanoid" id="G3JU22"/>
<keyword evidence="3" id="KW-1185">Reference proteome</keyword>
<keyword evidence="1" id="KW-1133">Transmembrane helix</keyword>